<sequence length="79" mass="7815">MSELVSQACCNVGLITGAAVMGALFPFAAMTTDITTASPQAIAAGMQVTFAVAGLLMVVALGIAAMSRALVKRGALTVA</sequence>
<dbReference type="EMBL" id="CP073347">
    <property type="protein sequence ID" value="UTW12831.1"/>
    <property type="molecule type" value="Genomic_DNA"/>
</dbReference>
<name>A0ABY5HPL9_9GAMM</name>
<keyword evidence="1" id="KW-1133">Transmembrane helix</keyword>
<evidence type="ECO:0000313" key="2">
    <source>
        <dbReference type="EMBL" id="UTW12831.1"/>
    </source>
</evidence>
<keyword evidence="1" id="KW-0812">Transmembrane</keyword>
<evidence type="ECO:0000256" key="1">
    <source>
        <dbReference type="SAM" id="Phobius"/>
    </source>
</evidence>
<protein>
    <recommendedName>
        <fullName evidence="4">MFS transporter</fullName>
    </recommendedName>
</protein>
<organism evidence="2 3">
    <name type="scientific">Marinobacterium rhizophilum</name>
    <dbReference type="NCBI Taxonomy" id="420402"/>
    <lineage>
        <taxon>Bacteria</taxon>
        <taxon>Pseudomonadati</taxon>
        <taxon>Pseudomonadota</taxon>
        <taxon>Gammaproteobacteria</taxon>
        <taxon>Oceanospirillales</taxon>
        <taxon>Oceanospirillaceae</taxon>
        <taxon>Marinobacterium</taxon>
    </lineage>
</organism>
<keyword evidence="1" id="KW-0472">Membrane</keyword>
<evidence type="ECO:0000313" key="3">
    <source>
        <dbReference type="Proteomes" id="UP001058461"/>
    </source>
</evidence>
<dbReference type="RefSeq" id="WP_255854961.1">
    <property type="nucleotide sequence ID" value="NZ_CP073347.1"/>
</dbReference>
<proteinExistence type="predicted"/>
<evidence type="ECO:0008006" key="4">
    <source>
        <dbReference type="Google" id="ProtNLM"/>
    </source>
</evidence>
<reference evidence="2" key="1">
    <citation type="submission" date="2021-04" db="EMBL/GenBank/DDBJ databases">
        <title>Oceanospirillales bacteria with DddD are important DMSP degraders in coastal seawater.</title>
        <authorList>
            <person name="Liu J."/>
        </authorList>
    </citation>
    <scope>NUCLEOTIDE SEQUENCE</scope>
    <source>
        <strain evidence="2">D13-1</strain>
    </source>
</reference>
<gene>
    <name evidence="2" type="ORF">KDW95_03910</name>
</gene>
<accession>A0ABY5HPL9</accession>
<feature type="transmembrane region" description="Helical" evidence="1">
    <location>
        <begin position="12"/>
        <end position="29"/>
    </location>
</feature>
<feature type="transmembrane region" description="Helical" evidence="1">
    <location>
        <begin position="41"/>
        <end position="64"/>
    </location>
</feature>
<keyword evidence="3" id="KW-1185">Reference proteome</keyword>
<dbReference type="Proteomes" id="UP001058461">
    <property type="component" value="Chromosome"/>
</dbReference>